<sequence>MESHGLVGRDNVLAQLAEFVTSTTDHSAALVGVAGTGLTTLLLATERMAADAGTRVVRIDAREGSHAALTAVAAELRDSADPVPVQPTRCGDDSDATDITSRQMLLSLARTTRSDRLMICLDDADRLDDAAAQTLSYLSRRLAGTGVKLVTACSPGAVGLPRHAVDVALPITSLDGHASDLFLRQHFPTIDAPTRRSITRRSDGLPRELVRAGYLAIAATSSATVGSEHAGVGLRNDGSPDLLQRCAAQALRHGDSHTAAKTFRLSAASTVDPAAKARRLAAASALVSAANADIPTATSLLEQALRVDPSATRSLEAVVARSYLSAKAPESIREAQRTFATAIRAHPPGPGDRMLDDALWSLLQLCHLGDRPEFWADFAALVAQHEAVAPEWARVAAQMCSSSPASADPLDNWLDRLIATLQHTADAADIVRSAFVATSRSSSYWWRAALHRVWSDPRSSVTSSVCAAWMLGSHYLGAGRWDEAQRILDDGMALCAASGLQLYAHAYLARSRHLLAAYRGELDIALLTSTAPGWMANGVGVMRHRNLLYAAAAIGTGNPRRALRLLRAGKDGPVDIIARGDRGMIDLAEAARETGSQSATRAILAGLSDVADTADPRLSFLRLCSSAILTDDSEVAARAVGTPGADRWPFDLARVRLHLGHRLRMSGDVRAAREQLHQALSTFTVLGAGHWSARASGELRLLGEPVAAISSVGSSPQISATARRIAEMAVSGMSNRAIASRMGISPSTVSSHLSHVYRAVGVRSRTALRDCAVFA</sequence>
<dbReference type="CDD" id="cd06170">
    <property type="entry name" value="LuxR_C_like"/>
    <property type="match status" value="1"/>
</dbReference>
<dbReference type="SUPFAM" id="SSF52540">
    <property type="entry name" value="P-loop containing nucleoside triphosphate hydrolases"/>
    <property type="match status" value="1"/>
</dbReference>
<dbReference type="Pfam" id="PF13191">
    <property type="entry name" value="AAA_16"/>
    <property type="match status" value="1"/>
</dbReference>
<dbReference type="SMART" id="SM00421">
    <property type="entry name" value="HTH_LUXR"/>
    <property type="match status" value="1"/>
</dbReference>
<dbReference type="InterPro" id="IPR041664">
    <property type="entry name" value="AAA_16"/>
</dbReference>
<dbReference type="PRINTS" id="PR00038">
    <property type="entry name" value="HTHLUXR"/>
</dbReference>
<dbReference type="AlphaFoldDB" id="H5TJF4"/>
<dbReference type="InterPro" id="IPR039420">
    <property type="entry name" value="WalR-like"/>
</dbReference>
<dbReference type="Gene3D" id="1.10.10.10">
    <property type="entry name" value="Winged helix-like DNA-binding domain superfamily/Winged helix DNA-binding domain"/>
    <property type="match status" value="1"/>
</dbReference>
<dbReference type="STRING" id="1108044.GOOTI_075_00100"/>
<dbReference type="InterPro" id="IPR036388">
    <property type="entry name" value="WH-like_DNA-bd_sf"/>
</dbReference>
<dbReference type="InterPro" id="IPR000792">
    <property type="entry name" value="Tscrpt_reg_LuxR_C"/>
</dbReference>
<dbReference type="GO" id="GO:0003677">
    <property type="term" value="F:DNA binding"/>
    <property type="evidence" value="ECO:0007669"/>
    <property type="project" value="UniProtKB-KW"/>
</dbReference>
<feature type="domain" description="HTH luxR-type" evidence="2">
    <location>
        <begin position="711"/>
        <end position="775"/>
    </location>
</feature>
<accession>H5TJF4</accession>
<dbReference type="InterPro" id="IPR016032">
    <property type="entry name" value="Sig_transdc_resp-reg_C-effctor"/>
</dbReference>
<dbReference type="EMBL" id="BAFB01000075">
    <property type="protein sequence ID" value="GAB33612.1"/>
    <property type="molecule type" value="Genomic_DNA"/>
</dbReference>
<evidence type="ECO:0000259" key="2">
    <source>
        <dbReference type="PROSITE" id="PS50043"/>
    </source>
</evidence>
<keyword evidence="4" id="KW-1185">Reference proteome</keyword>
<dbReference type="SUPFAM" id="SSF46894">
    <property type="entry name" value="C-terminal effector domain of the bipartite response regulators"/>
    <property type="match status" value="1"/>
</dbReference>
<protein>
    <submittedName>
        <fullName evidence="3">LuxR family transcriptional regulator</fullName>
    </submittedName>
</protein>
<organism evidence="3 4">
    <name type="scientific">Gordonia otitidis (strain DSM 44809 / CCUG 52243 / JCM 12355 / NBRC 100426 / IFM 10032)</name>
    <dbReference type="NCBI Taxonomy" id="1108044"/>
    <lineage>
        <taxon>Bacteria</taxon>
        <taxon>Bacillati</taxon>
        <taxon>Actinomycetota</taxon>
        <taxon>Actinomycetes</taxon>
        <taxon>Mycobacteriales</taxon>
        <taxon>Gordoniaceae</taxon>
        <taxon>Gordonia</taxon>
    </lineage>
</organism>
<reference evidence="3" key="1">
    <citation type="submission" date="2012-02" db="EMBL/GenBank/DDBJ databases">
        <title>Whole genome shotgun sequence of Gordonia otitidis NBRC 100426.</title>
        <authorList>
            <person name="Yoshida I."/>
            <person name="Hosoyama A."/>
            <person name="Tsuchikane K."/>
            <person name="Katsumata H."/>
            <person name="Yamazaki S."/>
            <person name="Fujita N."/>
        </authorList>
    </citation>
    <scope>NUCLEOTIDE SEQUENCE [LARGE SCALE GENOMIC DNA]</scope>
    <source>
        <strain evidence="3">NBRC 100426</strain>
    </source>
</reference>
<dbReference type="OrthoDB" id="134933at2"/>
<dbReference type="GO" id="GO:0006355">
    <property type="term" value="P:regulation of DNA-templated transcription"/>
    <property type="evidence" value="ECO:0007669"/>
    <property type="project" value="InterPro"/>
</dbReference>
<name>H5TJF4_GORO1</name>
<dbReference type="RefSeq" id="WP_007237859.1">
    <property type="nucleotide sequence ID" value="NZ_BAFB01000075.1"/>
</dbReference>
<dbReference type="InterPro" id="IPR027417">
    <property type="entry name" value="P-loop_NTPase"/>
</dbReference>
<dbReference type="PANTHER" id="PTHR43214">
    <property type="entry name" value="TWO-COMPONENT RESPONSE REGULATOR"/>
    <property type="match status" value="1"/>
</dbReference>
<evidence type="ECO:0000256" key="1">
    <source>
        <dbReference type="ARBA" id="ARBA00023125"/>
    </source>
</evidence>
<comment type="caution">
    <text evidence="3">The sequence shown here is derived from an EMBL/GenBank/DDBJ whole genome shotgun (WGS) entry which is preliminary data.</text>
</comment>
<gene>
    <name evidence="3" type="ORF">GOOTI_075_00100</name>
</gene>
<evidence type="ECO:0000313" key="3">
    <source>
        <dbReference type="EMBL" id="GAB33612.1"/>
    </source>
</evidence>
<evidence type="ECO:0000313" key="4">
    <source>
        <dbReference type="Proteomes" id="UP000005038"/>
    </source>
</evidence>
<proteinExistence type="predicted"/>
<dbReference type="Proteomes" id="UP000005038">
    <property type="component" value="Unassembled WGS sequence"/>
</dbReference>
<dbReference type="PANTHER" id="PTHR43214:SF42">
    <property type="entry name" value="TRANSCRIPTIONAL REGULATORY PROTEIN DESR"/>
    <property type="match status" value="1"/>
</dbReference>
<dbReference type="PROSITE" id="PS50043">
    <property type="entry name" value="HTH_LUXR_2"/>
    <property type="match status" value="1"/>
</dbReference>
<dbReference type="Gene3D" id="3.40.50.300">
    <property type="entry name" value="P-loop containing nucleotide triphosphate hydrolases"/>
    <property type="match status" value="1"/>
</dbReference>
<dbReference type="Pfam" id="PF00196">
    <property type="entry name" value="GerE"/>
    <property type="match status" value="1"/>
</dbReference>
<keyword evidence="1" id="KW-0238">DNA-binding</keyword>